<dbReference type="Proteomes" id="UP001177003">
    <property type="component" value="Chromosome 7"/>
</dbReference>
<feature type="transmembrane region" description="Helical" evidence="1">
    <location>
        <begin position="76"/>
        <end position="98"/>
    </location>
</feature>
<organism evidence="2 3">
    <name type="scientific">Lactuca saligna</name>
    <name type="common">Willowleaf lettuce</name>
    <dbReference type="NCBI Taxonomy" id="75948"/>
    <lineage>
        <taxon>Eukaryota</taxon>
        <taxon>Viridiplantae</taxon>
        <taxon>Streptophyta</taxon>
        <taxon>Embryophyta</taxon>
        <taxon>Tracheophyta</taxon>
        <taxon>Spermatophyta</taxon>
        <taxon>Magnoliopsida</taxon>
        <taxon>eudicotyledons</taxon>
        <taxon>Gunneridae</taxon>
        <taxon>Pentapetalae</taxon>
        <taxon>asterids</taxon>
        <taxon>campanulids</taxon>
        <taxon>Asterales</taxon>
        <taxon>Asteraceae</taxon>
        <taxon>Cichorioideae</taxon>
        <taxon>Cichorieae</taxon>
        <taxon>Lactucinae</taxon>
        <taxon>Lactuca</taxon>
    </lineage>
</organism>
<evidence type="ECO:0000313" key="3">
    <source>
        <dbReference type="Proteomes" id="UP001177003"/>
    </source>
</evidence>
<proteinExistence type="predicted"/>
<dbReference type="EMBL" id="OX465083">
    <property type="protein sequence ID" value="CAI9292328.1"/>
    <property type="molecule type" value="Genomic_DNA"/>
</dbReference>
<keyword evidence="1" id="KW-0812">Transmembrane</keyword>
<dbReference type="PANTHER" id="PTHR37744:SF1">
    <property type="entry name" value="STAR LIPID TRANSFER-LIKE PROTEIN"/>
    <property type="match status" value="1"/>
</dbReference>
<keyword evidence="1" id="KW-1133">Transmembrane helix</keyword>
<accession>A0AA35ZGX1</accession>
<name>A0AA35ZGX1_LACSI</name>
<evidence type="ECO:0000256" key="1">
    <source>
        <dbReference type="SAM" id="Phobius"/>
    </source>
</evidence>
<dbReference type="AlphaFoldDB" id="A0AA35ZGX1"/>
<feature type="transmembrane region" description="Helical" evidence="1">
    <location>
        <begin position="46"/>
        <end position="64"/>
    </location>
</feature>
<reference evidence="2" key="1">
    <citation type="submission" date="2023-04" db="EMBL/GenBank/DDBJ databases">
        <authorList>
            <person name="Vijverberg K."/>
            <person name="Xiong W."/>
            <person name="Schranz E."/>
        </authorList>
    </citation>
    <scope>NUCLEOTIDE SEQUENCE</scope>
</reference>
<keyword evidence="3" id="KW-1185">Reference proteome</keyword>
<evidence type="ECO:0000313" key="2">
    <source>
        <dbReference type="EMBL" id="CAI9292328.1"/>
    </source>
</evidence>
<protein>
    <submittedName>
        <fullName evidence="2">Uncharacterized protein</fullName>
    </submittedName>
</protein>
<dbReference type="PANTHER" id="PTHR37744">
    <property type="entry name" value="STAR LIPID TRANSFER-LIKE PROTEIN"/>
    <property type="match status" value="1"/>
</dbReference>
<sequence length="142" mass="14832">MSFANIGITKTSNKKKVALCNLLAKIRGKEMEKGTNSNTGGGSSGYWWWVAASGVQVAWGIYSFRKGYSGDSRLMPLKAFGVASLFVGATATATVGTFSASGIHSVKDAMELGANIRSGLGVKGLGYCYGVVGLDFDFDGNP</sequence>
<gene>
    <name evidence="2" type="ORF">LSALG_LOCUS31410</name>
</gene>
<keyword evidence="1" id="KW-0472">Membrane</keyword>